<evidence type="ECO:0000313" key="3">
    <source>
        <dbReference type="Proteomes" id="UP001303946"/>
    </source>
</evidence>
<reference evidence="2 3" key="1">
    <citation type="submission" date="2023-10" db="EMBL/GenBank/DDBJ databases">
        <title>Bacteria for the degradation of biodegradable plastic PBAT(Polybutylene adipate terephthalate).</title>
        <authorList>
            <person name="Weon H.-Y."/>
            <person name="Yeon J."/>
        </authorList>
    </citation>
    <scope>NUCLEOTIDE SEQUENCE [LARGE SCALE GENOMIC DNA]</scope>
    <source>
        <strain evidence="2 3">SBD 7-3</strain>
    </source>
</reference>
<dbReference type="InterPro" id="IPR007813">
    <property type="entry name" value="PilN"/>
</dbReference>
<keyword evidence="1" id="KW-0812">Transmembrane</keyword>
<organism evidence="2 3">
    <name type="scientific">Piscinibacter gummiphilus</name>
    <dbReference type="NCBI Taxonomy" id="946333"/>
    <lineage>
        <taxon>Bacteria</taxon>
        <taxon>Pseudomonadati</taxon>
        <taxon>Pseudomonadota</taxon>
        <taxon>Betaproteobacteria</taxon>
        <taxon>Burkholderiales</taxon>
        <taxon>Sphaerotilaceae</taxon>
        <taxon>Piscinibacter</taxon>
    </lineage>
</organism>
<sequence length="219" mass="23479">MTQNINLYDPSLRAKREWLTAVNAATAVGVCTLAVVLAGAWAVHDVRTLREPATQTHTALEAAQKDLVELTQRLAQTKPDVRLQGELRAIQAAVTQRQSAFSLLQAGGLGNETGHANALNAFARQSINGLWLTGVTLDNQQLALRGRTTSPDLIPSYVNRLNKEAALQGRSFRALSIARPEQEAAASAPARSAPFVEFSLVSAHGTEAPAKTPSPEARR</sequence>
<keyword evidence="1" id="KW-0472">Membrane</keyword>
<dbReference type="Pfam" id="PF05137">
    <property type="entry name" value="PilN"/>
    <property type="match status" value="1"/>
</dbReference>
<gene>
    <name evidence="2" type="ORF">RXV79_05705</name>
</gene>
<dbReference type="Proteomes" id="UP001303946">
    <property type="component" value="Chromosome"/>
</dbReference>
<dbReference type="RefSeq" id="WP_316702503.1">
    <property type="nucleotide sequence ID" value="NZ_CP136336.1"/>
</dbReference>
<name>A0ABZ0D2J4_9BURK</name>
<evidence type="ECO:0000256" key="1">
    <source>
        <dbReference type="SAM" id="Phobius"/>
    </source>
</evidence>
<evidence type="ECO:0000313" key="2">
    <source>
        <dbReference type="EMBL" id="WOB09555.1"/>
    </source>
</evidence>
<keyword evidence="1" id="KW-1133">Transmembrane helix</keyword>
<feature type="transmembrane region" description="Helical" evidence="1">
    <location>
        <begin position="21"/>
        <end position="43"/>
    </location>
</feature>
<protein>
    <submittedName>
        <fullName evidence="2">PilN domain-containing protein</fullName>
    </submittedName>
</protein>
<dbReference type="EMBL" id="CP136336">
    <property type="protein sequence ID" value="WOB09555.1"/>
    <property type="molecule type" value="Genomic_DNA"/>
</dbReference>
<keyword evidence="3" id="KW-1185">Reference proteome</keyword>
<accession>A0ABZ0D2J4</accession>
<proteinExistence type="predicted"/>